<dbReference type="KEGG" id="nin:NADRNF5_1527"/>
<gene>
    <name evidence="3" type="ORF">NADRNF5_1527</name>
</gene>
<dbReference type="GeneID" id="24820707"/>
<dbReference type="RefSeq" id="WP_048116683.1">
    <property type="nucleotide sequence ID" value="NZ_CP011070.1"/>
</dbReference>
<dbReference type="GO" id="GO:0080120">
    <property type="term" value="P:CAAX-box protein maturation"/>
    <property type="evidence" value="ECO:0007669"/>
    <property type="project" value="UniProtKB-ARBA"/>
</dbReference>
<feature type="transmembrane region" description="Helical" evidence="1">
    <location>
        <begin position="12"/>
        <end position="38"/>
    </location>
</feature>
<sequence length="329" mass="37086">MEHSNRLLQFLGIPFTALQSIILGLLLVSFPMGIYIVFESDIGDDINFEYPITHLSIFDGTDFYQSPLDVTIGDAFVVLWIFYAALFTIAILGPKHGFLKSISSIISFGKFNTSTNYMIGITKWFSILILVSVVINFVQEAFGIVTVPPLDDNNLIQFFYVSLAPLIEEFGFRLILIGIPLFALYSHKSSPKYFIKCLWAPSSLKIYDYKKAFLLIAFVGIFFGFAHIAFAESWTEGKFAQAAASGIVLGWVYLRYGFVASLLIHWAMNYFVFSYANFISQLNSISIEEAFSYPLMSSLEILLLISGVVSVSILFVNRFYSKKEPSLEI</sequence>
<feature type="transmembrane region" description="Helical" evidence="1">
    <location>
        <begin position="293"/>
        <end position="316"/>
    </location>
</feature>
<dbReference type="EMBL" id="CP011070">
    <property type="protein sequence ID" value="AJW71208.1"/>
    <property type="molecule type" value="Genomic_DNA"/>
</dbReference>
<dbReference type="HOGENOM" id="CLU_843595_0_0_2"/>
<dbReference type="Pfam" id="PF02517">
    <property type="entry name" value="Rce1-like"/>
    <property type="match status" value="1"/>
</dbReference>
<feature type="domain" description="CAAX prenyl protease 2/Lysostaphin resistance protein A-like" evidence="2">
    <location>
        <begin position="158"/>
        <end position="271"/>
    </location>
</feature>
<feature type="transmembrane region" description="Helical" evidence="1">
    <location>
        <begin position="242"/>
        <end position="263"/>
    </location>
</feature>
<name>A0A0D5C3R5_9ARCH</name>
<dbReference type="STRING" id="1580092.NADRNF5_1527"/>
<evidence type="ECO:0000313" key="3">
    <source>
        <dbReference type="EMBL" id="AJW71208.1"/>
    </source>
</evidence>
<feature type="transmembrane region" description="Helical" evidence="1">
    <location>
        <begin position="212"/>
        <end position="230"/>
    </location>
</feature>
<evidence type="ECO:0000256" key="1">
    <source>
        <dbReference type="SAM" id="Phobius"/>
    </source>
</evidence>
<dbReference type="GO" id="GO:0004175">
    <property type="term" value="F:endopeptidase activity"/>
    <property type="evidence" value="ECO:0007669"/>
    <property type="project" value="UniProtKB-ARBA"/>
</dbReference>
<reference evidence="3 4" key="2">
    <citation type="journal article" date="2016" name="ISME J.">
        <title>Physiological and genomic characterization of two novel marine thaumarchaeal strains indicates niche differentiation.</title>
        <authorList>
            <person name="Bayer B."/>
            <person name="Vojvoda J."/>
            <person name="Offre P."/>
            <person name="Alves R.J."/>
            <person name="Elisabeth N.H."/>
            <person name="Garcia J.A."/>
            <person name="Volland J.M."/>
            <person name="Srivastava A."/>
            <person name="Schleper C."/>
            <person name="Herndl G.J."/>
        </authorList>
    </citation>
    <scope>NUCLEOTIDE SEQUENCE [LARGE SCALE GENOMIC DNA]</scope>
    <source>
        <strain evidence="3 4">NF5</strain>
    </source>
</reference>
<dbReference type="OrthoDB" id="10162at2157"/>
<evidence type="ECO:0000259" key="2">
    <source>
        <dbReference type="Pfam" id="PF02517"/>
    </source>
</evidence>
<accession>A0A0D5C3R5</accession>
<keyword evidence="4" id="KW-1185">Reference proteome</keyword>
<protein>
    <submittedName>
        <fullName evidence="3">Abortive infection protein</fullName>
    </submittedName>
</protein>
<feature type="transmembrane region" description="Helical" evidence="1">
    <location>
        <begin position="75"/>
        <end position="94"/>
    </location>
</feature>
<feature type="transmembrane region" description="Helical" evidence="1">
    <location>
        <begin position="158"/>
        <end position="185"/>
    </location>
</feature>
<dbReference type="Proteomes" id="UP000032408">
    <property type="component" value="Chromosome"/>
</dbReference>
<proteinExistence type="predicted"/>
<keyword evidence="1" id="KW-0472">Membrane</keyword>
<evidence type="ECO:0000313" key="4">
    <source>
        <dbReference type="Proteomes" id="UP000032408"/>
    </source>
</evidence>
<organism evidence="3 4">
    <name type="scientific">Nitrosopumilus adriaticus</name>
    <dbReference type="NCBI Taxonomy" id="1580092"/>
    <lineage>
        <taxon>Archaea</taxon>
        <taxon>Nitrososphaerota</taxon>
        <taxon>Nitrososphaeria</taxon>
        <taxon>Nitrosopumilales</taxon>
        <taxon>Nitrosopumilaceae</taxon>
        <taxon>Nitrosopumilus</taxon>
    </lineage>
</organism>
<dbReference type="InterPro" id="IPR003675">
    <property type="entry name" value="Rce1/LyrA-like_dom"/>
</dbReference>
<keyword evidence="1" id="KW-0812">Transmembrane</keyword>
<dbReference type="AlphaFoldDB" id="A0A0D5C3R5"/>
<reference evidence="4" key="1">
    <citation type="submission" date="2015-03" db="EMBL/GenBank/DDBJ databases">
        <title>Characterization of two novel Thaumarchaeota isolated from the Northern Adriatic Sea.</title>
        <authorList>
            <person name="Bayer B."/>
            <person name="Vojvoda J."/>
            <person name="Offre P."/>
            <person name="Srivastava A."/>
            <person name="Elisabeth N."/>
            <person name="Garcia J.A.L."/>
            <person name="Schleper C."/>
            <person name="Herndl G.J."/>
        </authorList>
    </citation>
    <scope>NUCLEOTIDE SEQUENCE [LARGE SCALE GENOMIC DNA]</scope>
    <source>
        <strain evidence="4">NF5</strain>
    </source>
</reference>
<keyword evidence="1" id="KW-1133">Transmembrane helix</keyword>
<feature type="transmembrane region" description="Helical" evidence="1">
    <location>
        <begin position="115"/>
        <end position="138"/>
    </location>
</feature>